<dbReference type="Proteomes" id="UP000546031">
    <property type="component" value="Unassembled WGS sequence"/>
</dbReference>
<dbReference type="RefSeq" id="WP_176272363.1">
    <property type="nucleotide sequence ID" value="NZ_JABWTA010000001.1"/>
</dbReference>
<proteinExistence type="predicted"/>
<dbReference type="AlphaFoldDB" id="A0A850HAW9"/>
<protein>
    <recommendedName>
        <fullName evidence="3">DUF1330 domain-containing protein</fullName>
    </recommendedName>
</protein>
<organism evidence="1 2">
    <name type="scientific">Altererythrobacter lutimaris</name>
    <dbReference type="NCBI Taxonomy" id="2743979"/>
    <lineage>
        <taxon>Bacteria</taxon>
        <taxon>Pseudomonadati</taxon>
        <taxon>Pseudomonadota</taxon>
        <taxon>Alphaproteobacteria</taxon>
        <taxon>Sphingomonadales</taxon>
        <taxon>Erythrobacteraceae</taxon>
        <taxon>Altererythrobacter</taxon>
    </lineage>
</organism>
<gene>
    <name evidence="1" type="ORF">HUO12_03950</name>
</gene>
<sequence length="91" mass="10396">MIIHARIDLAGVDLEKFDAYEAAVIPLLDRYGIIMAERLRAEDGSCEVHVLDVPDMDAMERFRSDEDRARVQHLWDESGATGIITHMQRID</sequence>
<dbReference type="EMBL" id="JABWTA010000001">
    <property type="protein sequence ID" value="NVE94046.1"/>
    <property type="molecule type" value="Genomic_DNA"/>
</dbReference>
<comment type="caution">
    <text evidence="1">The sequence shown here is derived from an EMBL/GenBank/DDBJ whole genome shotgun (WGS) entry which is preliminary data.</text>
</comment>
<evidence type="ECO:0000313" key="2">
    <source>
        <dbReference type="Proteomes" id="UP000546031"/>
    </source>
</evidence>
<evidence type="ECO:0000313" key="1">
    <source>
        <dbReference type="EMBL" id="NVE94046.1"/>
    </source>
</evidence>
<evidence type="ECO:0008006" key="3">
    <source>
        <dbReference type="Google" id="ProtNLM"/>
    </source>
</evidence>
<name>A0A850HAW9_9SPHN</name>
<accession>A0A850HAW9</accession>
<keyword evidence="2" id="KW-1185">Reference proteome</keyword>
<reference evidence="1 2" key="1">
    <citation type="submission" date="2020-06" db="EMBL/GenBank/DDBJ databases">
        <title>Altererythrobacter lutimaris sp. nov., a marine bacterium isolated from a tidal flat.</title>
        <authorList>
            <person name="Kim D."/>
            <person name="Yoo Y."/>
            <person name="Kim J.-J."/>
        </authorList>
    </citation>
    <scope>NUCLEOTIDE SEQUENCE [LARGE SCALE GENOMIC DNA]</scope>
    <source>
        <strain evidence="1 2">JGD-16</strain>
    </source>
</reference>